<feature type="region of interest" description="Disordered" evidence="1">
    <location>
        <begin position="133"/>
        <end position="152"/>
    </location>
</feature>
<evidence type="ECO:0000256" key="1">
    <source>
        <dbReference type="SAM" id="MobiDB-lite"/>
    </source>
</evidence>
<sequence>MIATERVLADEATARGVTGHPAPSEAELLPDVTARLEIGSVAAAVLAYPRVRALFAEVTADVRVGDDEVAAYHARNPLRFAAPVPGGTVGMSRRWPPAAGAGARRDRRAPVGAARRRAFRVWLDGRRAALVQLAPGYEHPGDPRQPDNTHRH</sequence>
<name>A0ABN0R5J9_MYCUL</name>
<proteinExistence type="predicted"/>
<reference evidence="2 3" key="1">
    <citation type="submission" date="2014-01" db="EMBL/GenBank/DDBJ databases">
        <authorList>
            <person name="Dobos K."/>
            <person name="Lenaerts A."/>
            <person name="Ordway D."/>
            <person name="DeGroote M.A."/>
            <person name="Parker T."/>
            <person name="Sizemore C."/>
            <person name="Tallon L.J."/>
            <person name="Sadzewicz L.K."/>
            <person name="Sengamalay N."/>
            <person name="Fraser C.M."/>
            <person name="Hine E."/>
            <person name="Shefchek K.A."/>
            <person name="Das S.P."/>
            <person name="Tettelin H."/>
        </authorList>
    </citation>
    <scope>NUCLEOTIDE SEQUENCE [LARGE SCALE GENOMIC DNA]</scope>
    <source>
        <strain evidence="2 3">Harvey</strain>
    </source>
</reference>
<feature type="compositionally biased region" description="Basic and acidic residues" evidence="1">
    <location>
        <begin position="139"/>
        <end position="152"/>
    </location>
</feature>
<organism evidence="2 3">
    <name type="scientific">Mycobacterium ulcerans str. Harvey</name>
    <dbReference type="NCBI Taxonomy" id="1299332"/>
    <lineage>
        <taxon>Bacteria</taxon>
        <taxon>Bacillati</taxon>
        <taxon>Actinomycetota</taxon>
        <taxon>Actinomycetes</taxon>
        <taxon>Mycobacteriales</taxon>
        <taxon>Mycobacteriaceae</taxon>
        <taxon>Mycobacterium</taxon>
        <taxon>Mycobacterium ulcerans group</taxon>
    </lineage>
</organism>
<keyword evidence="3" id="KW-1185">Reference proteome</keyword>
<protein>
    <submittedName>
        <fullName evidence="2">Malonyl CoA-acyl carrier protein transacylase, FabD2</fullName>
    </submittedName>
</protein>
<feature type="compositionally biased region" description="Low complexity" evidence="1">
    <location>
        <begin position="93"/>
        <end position="102"/>
    </location>
</feature>
<feature type="region of interest" description="Disordered" evidence="1">
    <location>
        <begin position="83"/>
        <end position="110"/>
    </location>
</feature>
<evidence type="ECO:0000313" key="2">
    <source>
        <dbReference type="EMBL" id="EUA92324.1"/>
    </source>
</evidence>
<dbReference type="Proteomes" id="UP000020681">
    <property type="component" value="Unassembled WGS sequence"/>
</dbReference>
<accession>A0ABN0R5J9</accession>
<evidence type="ECO:0000313" key="3">
    <source>
        <dbReference type="Proteomes" id="UP000020681"/>
    </source>
</evidence>
<gene>
    <name evidence="2" type="ORF">I551_1216</name>
</gene>
<dbReference type="EMBL" id="JAOL01000078">
    <property type="protein sequence ID" value="EUA92324.1"/>
    <property type="molecule type" value="Genomic_DNA"/>
</dbReference>
<comment type="caution">
    <text evidence="2">The sequence shown here is derived from an EMBL/GenBank/DDBJ whole genome shotgun (WGS) entry which is preliminary data.</text>
</comment>